<dbReference type="Gene3D" id="3.30.1300.30">
    <property type="entry name" value="GSPII I/J protein-like"/>
    <property type="match status" value="1"/>
</dbReference>
<name>A0A069E7X9_9PROT</name>
<feature type="transmembrane region" description="Helical" evidence="1">
    <location>
        <begin position="6"/>
        <end position="30"/>
    </location>
</feature>
<keyword evidence="1" id="KW-1003">Cell membrane</keyword>
<comment type="subcellular location">
    <subcellularLocation>
        <location evidence="1">Cell inner membrane</location>
        <topology evidence="1">Single-pass membrane protein</topology>
    </subcellularLocation>
</comment>
<evidence type="ECO:0000313" key="3">
    <source>
        <dbReference type="EMBL" id="KCZ83757.1"/>
    </source>
</evidence>
<evidence type="ECO:0000256" key="1">
    <source>
        <dbReference type="RuleBase" id="RU368030"/>
    </source>
</evidence>
<dbReference type="Pfam" id="PF02501">
    <property type="entry name" value="T2SSI"/>
    <property type="match status" value="1"/>
</dbReference>
<dbReference type="OrthoDB" id="7619530at2"/>
<dbReference type="EMBL" id="ARYH01000002">
    <property type="protein sequence ID" value="KCZ83757.1"/>
    <property type="molecule type" value="Genomic_DNA"/>
</dbReference>
<dbReference type="STRING" id="1280949.HAD_14184"/>
<keyword evidence="4" id="KW-1185">Reference proteome</keyword>
<comment type="subunit">
    <text evidence="1">Type II secretion is composed of four main components: the outer membrane complex, the inner membrane complex, the cytoplasmic secretion ATPase and the periplasm-spanning pseudopilus.</text>
</comment>
<comment type="function">
    <text evidence="1">Component of the type II secretion system required for the energy-dependent secretion of extracellular factors such as proteases and toxins from the periplasm.</text>
</comment>
<comment type="caution">
    <text evidence="3">The sequence shown here is derived from an EMBL/GenBank/DDBJ whole genome shotgun (WGS) entry which is preliminary data.</text>
</comment>
<dbReference type="eggNOG" id="COG2165">
    <property type="taxonomic scope" value="Bacteria"/>
</dbReference>
<dbReference type="GO" id="GO:0015628">
    <property type="term" value="P:protein secretion by the type II secretion system"/>
    <property type="evidence" value="ECO:0007669"/>
    <property type="project" value="UniProtKB-UniRule"/>
</dbReference>
<dbReference type="GO" id="GO:0015627">
    <property type="term" value="C:type II protein secretion system complex"/>
    <property type="evidence" value="ECO:0007669"/>
    <property type="project" value="UniProtKB-UniRule"/>
</dbReference>
<dbReference type="NCBIfam" id="TIGR02532">
    <property type="entry name" value="IV_pilin_GFxxxE"/>
    <property type="match status" value="1"/>
</dbReference>
<gene>
    <name evidence="3" type="ORF">HAD_14184</name>
</gene>
<keyword evidence="1" id="KW-0472">Membrane</keyword>
<feature type="domain" description="Type II secretion system protein GspI C-terminal" evidence="2">
    <location>
        <begin position="43"/>
        <end position="114"/>
    </location>
</feature>
<dbReference type="GO" id="GO:0005886">
    <property type="term" value="C:plasma membrane"/>
    <property type="evidence" value="ECO:0007669"/>
    <property type="project" value="UniProtKB-SubCell"/>
</dbReference>
<sequence>MTDRGFTLAEVLVALVVFSISAIGLAHLVTETTANAGHTRSLSLARIEADNRLVEAVADTATLRAGSTSGESVQRGQAFDWVREIEIRDESGLAGIRVTVSDAATGQQLALRETLVQVKP</sequence>
<keyword evidence="1" id="KW-0488">Methylation</keyword>
<dbReference type="RefSeq" id="WP_035572796.1">
    <property type="nucleotide sequence ID" value="NZ_ARYH01000002.1"/>
</dbReference>
<dbReference type="InterPro" id="IPR012902">
    <property type="entry name" value="N_methyl_site"/>
</dbReference>
<evidence type="ECO:0000313" key="4">
    <source>
        <dbReference type="Proteomes" id="UP000027446"/>
    </source>
</evidence>
<dbReference type="InterPro" id="IPR010052">
    <property type="entry name" value="T2SS_protein-GspI"/>
</dbReference>
<dbReference type="AlphaFoldDB" id="A0A069E7X9"/>
<dbReference type="PATRIC" id="fig|1280949.3.peg.2880"/>
<accession>A0A069E7X9</accession>
<keyword evidence="1" id="KW-0812">Transmembrane</keyword>
<evidence type="ECO:0000259" key="2">
    <source>
        <dbReference type="Pfam" id="PF02501"/>
    </source>
</evidence>
<organism evidence="3 4">
    <name type="scientific">Hyphomonas adhaerens MHS-3</name>
    <dbReference type="NCBI Taxonomy" id="1280949"/>
    <lineage>
        <taxon>Bacteria</taxon>
        <taxon>Pseudomonadati</taxon>
        <taxon>Pseudomonadota</taxon>
        <taxon>Alphaproteobacteria</taxon>
        <taxon>Hyphomonadales</taxon>
        <taxon>Hyphomonadaceae</taxon>
        <taxon>Hyphomonas</taxon>
    </lineage>
</organism>
<protein>
    <recommendedName>
        <fullName evidence="1">Type II secretion system protein I</fullName>
        <shortName evidence="1">T2SS minor pseudopilin I</shortName>
    </recommendedName>
</protein>
<keyword evidence="1" id="KW-0997">Cell inner membrane</keyword>
<dbReference type="SUPFAM" id="SSF54523">
    <property type="entry name" value="Pili subunits"/>
    <property type="match status" value="1"/>
</dbReference>
<comment type="PTM">
    <text evidence="1">Cleaved by prepilin peptidase.</text>
</comment>
<dbReference type="Pfam" id="PF07963">
    <property type="entry name" value="N_methyl"/>
    <property type="match status" value="1"/>
</dbReference>
<dbReference type="NCBIfam" id="TIGR01707">
    <property type="entry name" value="gspI"/>
    <property type="match status" value="1"/>
</dbReference>
<keyword evidence="1" id="KW-1133">Transmembrane helix</keyword>
<dbReference type="Proteomes" id="UP000027446">
    <property type="component" value="Unassembled WGS sequence"/>
</dbReference>
<dbReference type="InterPro" id="IPR003413">
    <property type="entry name" value="T2SS_GspI_C"/>
</dbReference>
<comment type="similarity">
    <text evidence="1">Belongs to the GSP I family.</text>
</comment>
<reference evidence="3 4" key="1">
    <citation type="journal article" date="2014" name="Antonie Van Leeuwenhoek">
        <title>Hyphomonas beringensis sp. nov. and Hyphomonas chukchiensis sp. nov., isolated from surface seawater of the Bering Sea and Chukchi Sea.</title>
        <authorList>
            <person name="Li C."/>
            <person name="Lai Q."/>
            <person name="Li G."/>
            <person name="Dong C."/>
            <person name="Wang J."/>
            <person name="Liao Y."/>
            <person name="Shao Z."/>
        </authorList>
    </citation>
    <scope>NUCLEOTIDE SEQUENCE [LARGE SCALE GENOMIC DNA]</scope>
    <source>
        <strain evidence="3 4">MHS-3</strain>
    </source>
</reference>
<proteinExistence type="inferred from homology"/>
<dbReference type="InterPro" id="IPR045584">
    <property type="entry name" value="Pilin-like"/>
</dbReference>